<dbReference type="EMBL" id="JAGQKZ010000007">
    <property type="protein sequence ID" value="MCA9391825.1"/>
    <property type="molecule type" value="Genomic_DNA"/>
</dbReference>
<reference evidence="4" key="1">
    <citation type="submission" date="2020-04" db="EMBL/GenBank/DDBJ databases">
        <authorList>
            <person name="Zhang T."/>
        </authorList>
    </citation>
    <scope>NUCLEOTIDE SEQUENCE</scope>
    <source>
        <strain evidence="4">HKST-UBA03</strain>
    </source>
</reference>
<dbReference type="PANTHER" id="PTHR44591:SF3">
    <property type="entry name" value="RESPONSE REGULATORY DOMAIN-CONTAINING PROTEIN"/>
    <property type="match status" value="1"/>
</dbReference>
<name>A0A955RRR8_UNCKA</name>
<evidence type="ECO:0000256" key="1">
    <source>
        <dbReference type="ARBA" id="ARBA00022553"/>
    </source>
</evidence>
<protein>
    <submittedName>
        <fullName evidence="4">Response regulator</fullName>
    </submittedName>
</protein>
<dbReference type="InterPro" id="IPR050595">
    <property type="entry name" value="Bact_response_regulator"/>
</dbReference>
<proteinExistence type="predicted"/>
<dbReference type="GO" id="GO:0000160">
    <property type="term" value="P:phosphorelay signal transduction system"/>
    <property type="evidence" value="ECO:0007669"/>
    <property type="project" value="InterPro"/>
</dbReference>
<organism evidence="4 5">
    <name type="scientific">candidate division WWE3 bacterium</name>
    <dbReference type="NCBI Taxonomy" id="2053526"/>
    <lineage>
        <taxon>Bacteria</taxon>
        <taxon>Katanobacteria</taxon>
    </lineage>
</organism>
<comment type="caution">
    <text evidence="4">The sequence shown here is derived from an EMBL/GenBank/DDBJ whole genome shotgun (WGS) entry which is preliminary data.</text>
</comment>
<gene>
    <name evidence="4" type="ORF">KC614_01305</name>
</gene>
<evidence type="ECO:0000256" key="2">
    <source>
        <dbReference type="PROSITE-ProRule" id="PRU00169"/>
    </source>
</evidence>
<evidence type="ECO:0000313" key="4">
    <source>
        <dbReference type="EMBL" id="MCA9391825.1"/>
    </source>
</evidence>
<evidence type="ECO:0000259" key="3">
    <source>
        <dbReference type="PROSITE" id="PS50110"/>
    </source>
</evidence>
<dbReference type="PROSITE" id="PS50110">
    <property type="entry name" value="RESPONSE_REGULATORY"/>
    <property type="match status" value="1"/>
</dbReference>
<dbReference type="Proteomes" id="UP000751518">
    <property type="component" value="Unassembled WGS sequence"/>
</dbReference>
<dbReference type="InterPro" id="IPR011006">
    <property type="entry name" value="CheY-like_superfamily"/>
</dbReference>
<feature type="domain" description="Response regulatory" evidence="3">
    <location>
        <begin position="13"/>
        <end position="129"/>
    </location>
</feature>
<dbReference type="Pfam" id="PF00072">
    <property type="entry name" value="Response_reg"/>
    <property type="match status" value="1"/>
</dbReference>
<dbReference type="CDD" id="cd17574">
    <property type="entry name" value="REC_OmpR"/>
    <property type="match status" value="1"/>
</dbReference>
<dbReference type="InterPro" id="IPR001789">
    <property type="entry name" value="Sig_transdc_resp-reg_receiver"/>
</dbReference>
<dbReference type="SUPFAM" id="SSF52172">
    <property type="entry name" value="CheY-like"/>
    <property type="match status" value="1"/>
</dbReference>
<dbReference type="AlphaFoldDB" id="A0A955RRR8"/>
<dbReference type="PANTHER" id="PTHR44591">
    <property type="entry name" value="STRESS RESPONSE REGULATOR PROTEIN 1"/>
    <property type="match status" value="1"/>
</dbReference>
<evidence type="ECO:0000313" key="5">
    <source>
        <dbReference type="Proteomes" id="UP000751518"/>
    </source>
</evidence>
<dbReference type="Gene3D" id="3.40.50.2300">
    <property type="match status" value="1"/>
</dbReference>
<feature type="modified residue" description="4-aspartylphosphate" evidence="2">
    <location>
        <position position="62"/>
    </location>
</feature>
<accession>A0A955RRR8</accession>
<reference evidence="4" key="2">
    <citation type="journal article" date="2021" name="Microbiome">
        <title>Successional dynamics and alternative stable states in a saline activated sludge microbial community over 9 years.</title>
        <authorList>
            <person name="Wang Y."/>
            <person name="Ye J."/>
            <person name="Ju F."/>
            <person name="Liu L."/>
            <person name="Boyd J.A."/>
            <person name="Deng Y."/>
            <person name="Parks D.H."/>
            <person name="Jiang X."/>
            <person name="Yin X."/>
            <person name="Woodcroft B.J."/>
            <person name="Tyson G.W."/>
            <person name="Hugenholtz P."/>
            <person name="Polz M.F."/>
            <person name="Zhang T."/>
        </authorList>
    </citation>
    <scope>NUCLEOTIDE SEQUENCE</scope>
    <source>
        <strain evidence="4">HKST-UBA03</strain>
    </source>
</reference>
<dbReference type="SMART" id="SM00448">
    <property type="entry name" value="REC"/>
    <property type="match status" value="1"/>
</dbReference>
<keyword evidence="1 2" id="KW-0597">Phosphoprotein</keyword>
<sequence length="142" mass="15834">MEESNKDTQGKKTLLVVEDDLFVRDLYVRTLERADFNVITAVDGQEGLTHAQEDHPDIILLDIMLPKINGIEVLKTLKAKDNTKNIPVFLLTNLGQEAIIKEAFSIGASGYFLKARLLPQEVAEHVKEFLSTGQVPEASKMV</sequence>